<dbReference type="RefSeq" id="WP_027048460.1">
    <property type="nucleotide sequence ID" value="NZ_CP025257.1"/>
</dbReference>
<reference evidence="1 2" key="1">
    <citation type="submission" date="2017-12" db="EMBL/GenBank/DDBJ databases">
        <title>Mesoplasma syrphidae YJS, Complete Genome.</title>
        <authorList>
            <person name="Knight T.F."/>
            <person name="Citino T."/>
            <person name="Rubinstein R."/>
            <person name="Neuschaefer Z."/>
        </authorList>
    </citation>
    <scope>NUCLEOTIDE SEQUENCE [LARGE SCALE GENOMIC DNA]</scope>
    <source>
        <strain evidence="1 2">YJS</strain>
    </source>
</reference>
<keyword evidence="2" id="KW-1185">Reference proteome</keyword>
<gene>
    <name evidence="1" type="ORF">CXP39_00840</name>
</gene>
<dbReference type="AlphaFoldDB" id="A0A2K9CCI4"/>
<name>A0A2K9CCI4_9MOLU</name>
<protein>
    <submittedName>
        <fullName evidence="1">Uncharacterized protein</fullName>
    </submittedName>
</protein>
<dbReference type="KEGG" id="msyr:CXP39_00840"/>
<dbReference type="OrthoDB" id="9973742at2"/>
<organism evidence="1 2">
    <name type="scientific">Mesoplasma syrphidae</name>
    <dbReference type="NCBI Taxonomy" id="225999"/>
    <lineage>
        <taxon>Bacteria</taxon>
        <taxon>Bacillati</taxon>
        <taxon>Mycoplasmatota</taxon>
        <taxon>Mollicutes</taxon>
        <taxon>Entomoplasmatales</taxon>
        <taxon>Entomoplasmataceae</taxon>
        <taxon>Mesoplasma</taxon>
    </lineage>
</organism>
<dbReference type="Proteomes" id="UP000233419">
    <property type="component" value="Chromosome"/>
</dbReference>
<accession>A0A2K9CCI4</accession>
<dbReference type="EMBL" id="CP025257">
    <property type="protein sequence ID" value="AUF83354.1"/>
    <property type="molecule type" value="Genomic_DNA"/>
</dbReference>
<proteinExistence type="predicted"/>
<evidence type="ECO:0000313" key="2">
    <source>
        <dbReference type="Proteomes" id="UP000233419"/>
    </source>
</evidence>
<sequence length="159" mass="18840">MYNYPLIKNLVNVIVKNLHETQIQVKNFKLSRTNDSQSLIKKWIFKVYQKQRIFLITNHNQIALQGHKLVNDDQKPKGIIFLNSSAAQFFTITLLLNNQEVIISSAIEKAKKESIFYEKFDYANMSKFAYRFNNNFWKSFLTIKTEIAFAELFKKYEVI</sequence>
<evidence type="ECO:0000313" key="1">
    <source>
        <dbReference type="EMBL" id="AUF83354.1"/>
    </source>
</evidence>